<keyword evidence="5 9" id="KW-0479">Metal-binding</keyword>
<dbReference type="NCBIfam" id="TIGR03037">
    <property type="entry name" value="anthran_nbaC"/>
    <property type="match status" value="1"/>
</dbReference>
<dbReference type="EMBL" id="RSCE01000006">
    <property type="protein sequence ID" value="RSH81811.1"/>
    <property type="molecule type" value="Genomic_DNA"/>
</dbReference>
<sequence>MLPPPINFPKWLKENGHLLKPPVGNKCMYKGENFIVMIVGGPNTRTDFHINTTEEWFYQYKGAMTLKVVDEGVVRDIIIEEGDFFLLPANTPHSPRRVADTIGVVLEMVRPGDALDTMRWLCPNKAAHGEELVVIQNVQFYCSDLDTQLKPHLDKWMGDEEWRRCPQCGVAAPAK</sequence>
<evidence type="ECO:0000313" key="11">
    <source>
        <dbReference type="Proteomes" id="UP000279236"/>
    </source>
</evidence>
<dbReference type="Gene3D" id="2.60.120.10">
    <property type="entry name" value="Jelly Rolls"/>
    <property type="match status" value="1"/>
</dbReference>
<dbReference type="PANTHER" id="PTHR15497">
    <property type="entry name" value="3-HYDROXYANTHRANILATE 3,4-DIOXYGENASE"/>
    <property type="match status" value="1"/>
</dbReference>
<dbReference type="InterPro" id="IPR011051">
    <property type="entry name" value="RmlC_Cupin_sf"/>
</dbReference>
<name>A0A427XST5_9TREE</name>
<comment type="cofactor">
    <cofactor evidence="1 9">
        <name>Fe(2+)</name>
        <dbReference type="ChEBI" id="CHEBI:29033"/>
    </cofactor>
</comment>
<keyword evidence="8 9" id="KW-0408">Iron</keyword>
<dbReference type="GO" id="GO:0000334">
    <property type="term" value="F:3-hydroxyanthranilate 3,4-dioxygenase activity"/>
    <property type="evidence" value="ECO:0007669"/>
    <property type="project" value="UniProtKB-UniRule"/>
</dbReference>
<dbReference type="RefSeq" id="XP_028476266.1">
    <property type="nucleotide sequence ID" value="XM_028623333.1"/>
</dbReference>
<keyword evidence="3 9" id="KW-0963">Cytoplasm</keyword>
<dbReference type="GO" id="GO:0006569">
    <property type="term" value="P:L-tryptophan catabolic process"/>
    <property type="evidence" value="ECO:0007669"/>
    <property type="project" value="UniProtKB-UniRule"/>
</dbReference>
<dbReference type="GO" id="GO:0034354">
    <property type="term" value="P:'de novo' NAD+ biosynthetic process from L-tryptophan"/>
    <property type="evidence" value="ECO:0007669"/>
    <property type="project" value="UniProtKB-UniRule"/>
</dbReference>
<accession>A0A427XST5</accession>
<keyword evidence="7 9" id="KW-0560">Oxidoreductase</keyword>
<dbReference type="HAMAP" id="MF_00825">
    <property type="entry name" value="3_HAO"/>
    <property type="match status" value="1"/>
</dbReference>
<comment type="function">
    <text evidence="2 9">Catalyzes the oxidative ring opening of 3-hydroxyanthranilate to 2-amino-3-carboxymuconate semialdehyde, which spontaneously cyclizes to quinolinate.</text>
</comment>
<reference evidence="10 11" key="1">
    <citation type="submission" date="2018-11" db="EMBL/GenBank/DDBJ databases">
        <title>Genome sequence of Apiotrichum porosum DSM 27194.</title>
        <authorList>
            <person name="Aliyu H."/>
            <person name="Gorte O."/>
            <person name="Ochsenreither K."/>
        </authorList>
    </citation>
    <scope>NUCLEOTIDE SEQUENCE [LARGE SCALE GENOMIC DNA]</scope>
    <source>
        <strain evidence="10 11">DSM 27194</strain>
    </source>
</reference>
<comment type="similarity">
    <text evidence="9">Belongs to the 3-HAO family.</text>
</comment>
<dbReference type="InterPro" id="IPR014710">
    <property type="entry name" value="RmlC-like_jellyroll"/>
</dbReference>
<comment type="catalytic activity">
    <reaction evidence="9">
        <text>3-hydroxyanthranilate + O2 = (2Z,4Z)-2-amino-3-carboxymuconate 6-semialdehyde</text>
        <dbReference type="Rhea" id="RHEA:17953"/>
        <dbReference type="ChEBI" id="CHEBI:15379"/>
        <dbReference type="ChEBI" id="CHEBI:36559"/>
        <dbReference type="ChEBI" id="CHEBI:77612"/>
        <dbReference type="EC" id="1.13.11.6"/>
    </reaction>
</comment>
<gene>
    <name evidence="9 10" type="primary">BNA1</name>
    <name evidence="10" type="ORF">EHS24_008003</name>
</gene>
<evidence type="ECO:0000256" key="1">
    <source>
        <dbReference type="ARBA" id="ARBA00001954"/>
    </source>
</evidence>
<organism evidence="10 11">
    <name type="scientific">Apiotrichum porosum</name>
    <dbReference type="NCBI Taxonomy" id="105984"/>
    <lineage>
        <taxon>Eukaryota</taxon>
        <taxon>Fungi</taxon>
        <taxon>Dikarya</taxon>
        <taxon>Basidiomycota</taxon>
        <taxon>Agaricomycotina</taxon>
        <taxon>Tremellomycetes</taxon>
        <taxon>Trichosporonales</taxon>
        <taxon>Trichosporonaceae</taxon>
        <taxon>Apiotrichum</taxon>
    </lineage>
</organism>
<feature type="binding site" evidence="9">
    <location>
        <position position="97"/>
    </location>
    <ligand>
        <name>substrate</name>
    </ligand>
</feature>
<dbReference type="CDD" id="cd06123">
    <property type="entry name" value="cupin_HAO"/>
    <property type="match status" value="1"/>
</dbReference>
<dbReference type="UniPathway" id="UPA00253">
    <property type="reaction ID" value="UER00330"/>
</dbReference>
<dbReference type="STRING" id="105984.A0A427XST5"/>
<protein>
    <recommendedName>
        <fullName evidence="9">3-hydroxyanthranilate 3,4-dioxygenase</fullName>
        <ecNumber evidence="9">1.13.11.6</ecNumber>
    </recommendedName>
    <alternativeName>
        <fullName evidence="9">3-hydroxyanthranilate oxygenase</fullName>
        <shortName evidence="9">3-HAO</shortName>
    </alternativeName>
    <alternativeName>
        <fullName evidence="9">3-hydroxyanthranilic acid dioxygenase</fullName>
        <shortName evidence="9">HAD</shortName>
    </alternativeName>
    <alternativeName>
        <fullName evidence="9">Biosynthesis of nicotinic acid protein 1</fullName>
    </alternativeName>
</protein>
<keyword evidence="11" id="KW-1185">Reference proteome</keyword>
<evidence type="ECO:0000256" key="3">
    <source>
        <dbReference type="ARBA" id="ARBA00022490"/>
    </source>
</evidence>
<evidence type="ECO:0000256" key="2">
    <source>
        <dbReference type="ARBA" id="ARBA00002752"/>
    </source>
</evidence>
<dbReference type="EC" id="1.13.11.6" evidence="9"/>
<keyword evidence="4 9" id="KW-0662">Pyridine nucleotide biosynthesis</keyword>
<dbReference type="GeneID" id="39592546"/>
<feature type="binding site" evidence="9">
    <location>
        <position position="49"/>
    </location>
    <ligand>
        <name>Fe cation</name>
        <dbReference type="ChEBI" id="CHEBI:24875"/>
        <note>catalytic</note>
    </ligand>
</feature>
<dbReference type="OrthoDB" id="204928at2759"/>
<comment type="caution">
    <text evidence="9">Lacks conserved residue(s) required for the propagation of feature annotation.</text>
</comment>
<comment type="caution">
    <text evidence="10">The sequence shown here is derived from an EMBL/GenBank/DDBJ whole genome shotgun (WGS) entry which is preliminary data.</text>
</comment>
<evidence type="ECO:0000256" key="5">
    <source>
        <dbReference type="ARBA" id="ARBA00022723"/>
    </source>
</evidence>
<dbReference type="GO" id="GO:0043420">
    <property type="term" value="P:anthranilate metabolic process"/>
    <property type="evidence" value="ECO:0007669"/>
    <property type="project" value="UniProtKB-UniRule"/>
</dbReference>
<dbReference type="SUPFAM" id="SSF51182">
    <property type="entry name" value="RmlC-like cupins"/>
    <property type="match status" value="1"/>
</dbReference>
<keyword evidence="6 9" id="KW-0223">Dioxygenase</keyword>
<dbReference type="PANTHER" id="PTHR15497:SF3">
    <property type="entry name" value="3-HYDROXYANTHRANILATE 3,4-DIOXYGENASE 2"/>
    <property type="match status" value="1"/>
</dbReference>
<dbReference type="GO" id="GO:0005737">
    <property type="term" value="C:cytoplasm"/>
    <property type="evidence" value="ECO:0007669"/>
    <property type="project" value="UniProtKB-SubCell"/>
</dbReference>
<dbReference type="FunFam" id="2.60.120.10:FF:000131">
    <property type="entry name" value="3-hydroxyanthranilate 3,4-dioxygenase"/>
    <property type="match status" value="1"/>
</dbReference>
<feature type="binding site" evidence="9">
    <location>
        <position position="45"/>
    </location>
    <ligand>
        <name>O2</name>
        <dbReference type="ChEBI" id="CHEBI:15379"/>
    </ligand>
</feature>
<feature type="binding site" evidence="9">
    <location>
        <position position="55"/>
    </location>
    <ligand>
        <name>Fe cation</name>
        <dbReference type="ChEBI" id="CHEBI:24875"/>
        <note>catalytic</note>
    </ligand>
</feature>
<dbReference type="Proteomes" id="UP000279236">
    <property type="component" value="Unassembled WGS sequence"/>
</dbReference>
<evidence type="ECO:0000256" key="9">
    <source>
        <dbReference type="HAMAP-Rule" id="MF_03019"/>
    </source>
</evidence>
<dbReference type="GO" id="GO:0019805">
    <property type="term" value="P:quinolinate biosynthetic process"/>
    <property type="evidence" value="ECO:0007669"/>
    <property type="project" value="UniProtKB-UniRule"/>
</dbReference>
<evidence type="ECO:0000313" key="10">
    <source>
        <dbReference type="EMBL" id="RSH81811.1"/>
    </source>
</evidence>
<evidence type="ECO:0000256" key="4">
    <source>
        <dbReference type="ARBA" id="ARBA00022642"/>
    </source>
</evidence>
<dbReference type="InterPro" id="IPR010329">
    <property type="entry name" value="3hydroanth_dOase"/>
</dbReference>
<feature type="binding site" evidence="9">
    <location>
        <position position="93"/>
    </location>
    <ligand>
        <name>Fe cation</name>
        <dbReference type="ChEBI" id="CHEBI:24875"/>
        <note>catalytic</note>
    </ligand>
</feature>
<feature type="binding site" evidence="9">
    <location>
        <position position="55"/>
    </location>
    <ligand>
        <name>substrate</name>
    </ligand>
</feature>
<evidence type="ECO:0000256" key="7">
    <source>
        <dbReference type="ARBA" id="ARBA00023002"/>
    </source>
</evidence>
<comment type="subcellular location">
    <subcellularLocation>
        <location evidence="9">Cytoplasm</location>
    </subcellularLocation>
</comment>
<dbReference type="GO" id="GO:0008198">
    <property type="term" value="F:ferrous iron binding"/>
    <property type="evidence" value="ECO:0007669"/>
    <property type="project" value="UniProtKB-UniRule"/>
</dbReference>
<evidence type="ECO:0000256" key="6">
    <source>
        <dbReference type="ARBA" id="ARBA00022964"/>
    </source>
</evidence>
<proteinExistence type="inferred from homology"/>
<dbReference type="Pfam" id="PF06052">
    <property type="entry name" value="3-HAO"/>
    <property type="match status" value="1"/>
</dbReference>
<comment type="pathway">
    <text evidence="9">Cofactor biosynthesis; NAD(+) biosynthesis; quinolinate from L-kynurenine: step 3/3.</text>
</comment>
<feature type="binding site" evidence="9">
    <location>
        <position position="107"/>
    </location>
    <ligand>
        <name>substrate</name>
    </ligand>
</feature>
<evidence type="ECO:0000256" key="8">
    <source>
        <dbReference type="ARBA" id="ARBA00023004"/>
    </source>
</evidence>
<dbReference type="AlphaFoldDB" id="A0A427XST5"/>